<keyword evidence="2" id="KW-0472">Membrane</keyword>
<feature type="region of interest" description="Disordered" evidence="1">
    <location>
        <begin position="264"/>
        <end position="343"/>
    </location>
</feature>
<dbReference type="OrthoDB" id="1444191at2"/>
<feature type="compositionally biased region" description="Low complexity" evidence="1">
    <location>
        <begin position="271"/>
        <end position="280"/>
    </location>
</feature>
<protein>
    <submittedName>
        <fullName evidence="4">Uncharacterized protein</fullName>
    </submittedName>
</protein>
<name>A0A6I6FLG0_9ACTN</name>
<dbReference type="EMBL" id="CP034279">
    <property type="protein sequence ID" value="QGV77036.1"/>
    <property type="molecule type" value="Genomic_DNA"/>
</dbReference>
<feature type="signal peptide" evidence="3">
    <location>
        <begin position="1"/>
        <end position="30"/>
    </location>
</feature>
<dbReference type="Pfam" id="PF14099">
    <property type="entry name" value="Polysacc_lyase"/>
    <property type="match status" value="1"/>
</dbReference>
<dbReference type="InterPro" id="IPR025975">
    <property type="entry name" value="Polysacc_lyase"/>
</dbReference>
<keyword evidence="2" id="KW-1133">Transmembrane helix</keyword>
<evidence type="ECO:0000256" key="2">
    <source>
        <dbReference type="SAM" id="Phobius"/>
    </source>
</evidence>
<accession>A0A6I6FLG0</accession>
<feature type="compositionally biased region" description="Low complexity" evidence="1">
    <location>
        <begin position="288"/>
        <end position="307"/>
    </location>
</feature>
<evidence type="ECO:0000256" key="1">
    <source>
        <dbReference type="SAM" id="MobiDB-lite"/>
    </source>
</evidence>
<keyword evidence="5" id="KW-1185">Reference proteome</keyword>
<keyword evidence="2" id="KW-0812">Transmembrane</keyword>
<reference evidence="4 5" key="1">
    <citation type="submission" date="2018-12" db="EMBL/GenBank/DDBJ databases">
        <title>Complete genome sequence of Streptomyces ficellus NRRL8067, the producer of ficellomycin, feldamycin and nojirimycin.</title>
        <authorList>
            <person name="Zhang H."/>
            <person name="Yue R."/>
            <person name="Liu Y."/>
            <person name="Li M."/>
            <person name="Mu H."/>
            <person name="Zhang J."/>
        </authorList>
    </citation>
    <scope>NUCLEOTIDE SEQUENCE [LARGE SCALE GENOMIC DNA]</scope>
    <source>
        <strain evidence="4 5">NRRL 8067</strain>
    </source>
</reference>
<feature type="transmembrane region" description="Helical" evidence="2">
    <location>
        <begin position="351"/>
        <end position="368"/>
    </location>
</feature>
<evidence type="ECO:0000313" key="5">
    <source>
        <dbReference type="Proteomes" id="UP000422572"/>
    </source>
</evidence>
<gene>
    <name evidence="4" type="ORF">EIZ62_01275</name>
</gene>
<dbReference type="AlphaFoldDB" id="A0A6I6FLG0"/>
<proteinExistence type="predicted"/>
<evidence type="ECO:0000313" key="4">
    <source>
        <dbReference type="EMBL" id="QGV77036.1"/>
    </source>
</evidence>
<keyword evidence="3" id="KW-0732">Signal</keyword>
<dbReference type="Gene3D" id="2.60.120.200">
    <property type="match status" value="1"/>
</dbReference>
<sequence length="384" mass="40356">MFHRYSRRRRVGAGLAAMLVVGLGATEAVAERALTSVPFKDGFESGTTAAFPRKGVDGTGVVSVTAAPGGNGGKAVRFAMPDDGKSYRTEIATARVPYGSYRYTFRNYLPVDWIRYDAQTIVSQWHGGAGTYPAVVLAVKGDRWVMIVHWKTGADTTDESKRPANEVKYDLGPVRFGHWNQWSFDITWSTAKTTGSITARLDGAQVGSHRGPNSYHQDTAPYHKIGLYRPNWQAKKGHKAGGTPAVVNYYDDVTITAIAPGAAAPPPAAPTPSATVTSAPEPSGASVPPSAQASTSALATAPAAPGSKPDAEDAIPLDDGSAKDTANVTGKDTANDATPLAASGASSRTPLVLAFGGVLLAAGLFILFRSRAMGALRRADSRRR</sequence>
<organism evidence="4 5">
    <name type="scientific">Streptomyces ficellus</name>
    <dbReference type="NCBI Taxonomy" id="1977088"/>
    <lineage>
        <taxon>Bacteria</taxon>
        <taxon>Bacillati</taxon>
        <taxon>Actinomycetota</taxon>
        <taxon>Actinomycetes</taxon>
        <taxon>Kitasatosporales</taxon>
        <taxon>Streptomycetaceae</taxon>
        <taxon>Streptomyces</taxon>
    </lineage>
</organism>
<evidence type="ECO:0000256" key="3">
    <source>
        <dbReference type="SAM" id="SignalP"/>
    </source>
</evidence>
<dbReference type="KEGG" id="sfic:EIZ62_01275"/>
<feature type="chain" id="PRO_5026191930" evidence="3">
    <location>
        <begin position="31"/>
        <end position="384"/>
    </location>
</feature>
<feature type="compositionally biased region" description="Polar residues" evidence="1">
    <location>
        <begin position="324"/>
        <end position="336"/>
    </location>
</feature>
<dbReference type="Proteomes" id="UP000422572">
    <property type="component" value="Chromosome"/>
</dbReference>